<comment type="caution">
    <text evidence="1">The sequence shown here is derived from an EMBL/GenBank/DDBJ whole genome shotgun (WGS) entry which is preliminary data.</text>
</comment>
<dbReference type="AlphaFoldDB" id="A0A5B7D975"/>
<dbReference type="GO" id="GO:0016740">
    <property type="term" value="F:transferase activity"/>
    <property type="evidence" value="ECO:0007669"/>
    <property type="project" value="UniProtKB-KW"/>
</dbReference>
<keyword evidence="1" id="KW-0808">Transferase</keyword>
<organism evidence="1 2">
    <name type="scientific">Portunus trituberculatus</name>
    <name type="common">Swimming crab</name>
    <name type="synonym">Neptunus trituberculatus</name>
    <dbReference type="NCBI Taxonomy" id="210409"/>
    <lineage>
        <taxon>Eukaryota</taxon>
        <taxon>Metazoa</taxon>
        <taxon>Ecdysozoa</taxon>
        <taxon>Arthropoda</taxon>
        <taxon>Crustacea</taxon>
        <taxon>Multicrustacea</taxon>
        <taxon>Malacostraca</taxon>
        <taxon>Eumalacostraca</taxon>
        <taxon>Eucarida</taxon>
        <taxon>Decapoda</taxon>
        <taxon>Pleocyemata</taxon>
        <taxon>Brachyura</taxon>
        <taxon>Eubrachyura</taxon>
        <taxon>Portunoidea</taxon>
        <taxon>Portunidae</taxon>
        <taxon>Portuninae</taxon>
        <taxon>Portunus</taxon>
    </lineage>
</organism>
<evidence type="ECO:0000313" key="2">
    <source>
        <dbReference type="Proteomes" id="UP000324222"/>
    </source>
</evidence>
<dbReference type="OrthoDB" id="10039976at2759"/>
<protein>
    <submittedName>
        <fullName evidence="1">Glucosamine 6-phosphate N-acetyltransferase</fullName>
    </submittedName>
</protein>
<accession>A0A5B7D975</accession>
<gene>
    <name evidence="1" type="primary">GNPNAT1</name>
    <name evidence="1" type="ORF">E2C01_010736</name>
</gene>
<keyword evidence="2" id="KW-1185">Reference proteome</keyword>
<dbReference type="Proteomes" id="UP000324222">
    <property type="component" value="Unassembled WGS sequence"/>
</dbReference>
<evidence type="ECO:0000313" key="1">
    <source>
        <dbReference type="EMBL" id="MPC17868.1"/>
    </source>
</evidence>
<sequence length="69" mass="7332">MGAPDVTVVCVGPETSEMPLYDPKLLEGLDWSTVTHMKGGVTSLSPGPGLRVRPLCKGDYDRGEVTEGE</sequence>
<reference evidence="1 2" key="1">
    <citation type="submission" date="2019-05" db="EMBL/GenBank/DDBJ databases">
        <title>Another draft genome of Portunus trituberculatus and its Hox gene families provides insights of decapod evolution.</title>
        <authorList>
            <person name="Jeong J.-H."/>
            <person name="Song I."/>
            <person name="Kim S."/>
            <person name="Choi T."/>
            <person name="Kim D."/>
            <person name="Ryu S."/>
            <person name="Kim W."/>
        </authorList>
    </citation>
    <scope>NUCLEOTIDE SEQUENCE [LARGE SCALE GENOMIC DNA]</scope>
    <source>
        <tissue evidence="1">Muscle</tissue>
    </source>
</reference>
<name>A0A5B7D975_PORTR</name>
<proteinExistence type="predicted"/>
<dbReference type="EMBL" id="VSRR010000627">
    <property type="protein sequence ID" value="MPC17868.1"/>
    <property type="molecule type" value="Genomic_DNA"/>
</dbReference>